<evidence type="ECO:0000313" key="7">
    <source>
        <dbReference type="EMBL" id="SDE61793.1"/>
    </source>
</evidence>
<name>A0A1G7EDN8_9BACL</name>
<keyword evidence="4" id="KW-0521">NADP</keyword>
<feature type="domain" description="NADH:flavin oxidoreductase/NADH oxidase N-terminal" evidence="6">
    <location>
        <begin position="4"/>
        <end position="325"/>
    </location>
</feature>
<protein>
    <submittedName>
        <fullName evidence="7">NADPH2 dehydrogenase</fullName>
    </submittedName>
</protein>
<dbReference type="OrthoDB" id="9772736at2"/>
<dbReference type="InterPro" id="IPR013785">
    <property type="entry name" value="Aldolase_TIM"/>
</dbReference>
<dbReference type="PANTHER" id="PTHR43303">
    <property type="entry name" value="NADPH DEHYDROGENASE C23G7.10C-RELATED"/>
    <property type="match status" value="1"/>
</dbReference>
<gene>
    <name evidence="7" type="ORF">SAMN04488542_101166</name>
</gene>
<dbReference type="STRING" id="670482.SAMN04488542_101166"/>
<evidence type="ECO:0000313" key="8">
    <source>
        <dbReference type="Proteomes" id="UP000198972"/>
    </source>
</evidence>
<dbReference type="NCBIfam" id="NF010047">
    <property type="entry name" value="PRK13523.1"/>
    <property type="match status" value="1"/>
</dbReference>
<evidence type="ECO:0000256" key="2">
    <source>
        <dbReference type="ARBA" id="ARBA00022630"/>
    </source>
</evidence>
<comment type="cofactor">
    <cofactor evidence="1">
        <name>FMN</name>
        <dbReference type="ChEBI" id="CHEBI:58210"/>
    </cofactor>
</comment>
<evidence type="ECO:0000256" key="3">
    <source>
        <dbReference type="ARBA" id="ARBA00022643"/>
    </source>
</evidence>
<organism evidence="7 8">
    <name type="scientific">Fontibacillus panacisegetis</name>
    <dbReference type="NCBI Taxonomy" id="670482"/>
    <lineage>
        <taxon>Bacteria</taxon>
        <taxon>Bacillati</taxon>
        <taxon>Bacillota</taxon>
        <taxon>Bacilli</taxon>
        <taxon>Bacillales</taxon>
        <taxon>Paenibacillaceae</taxon>
        <taxon>Fontibacillus</taxon>
    </lineage>
</organism>
<dbReference type="RefSeq" id="WP_091225912.1">
    <property type="nucleotide sequence ID" value="NZ_FNBG01000001.1"/>
</dbReference>
<dbReference type="CDD" id="cd02932">
    <property type="entry name" value="OYE_YqiM_FMN"/>
    <property type="match status" value="1"/>
</dbReference>
<dbReference type="Gene3D" id="3.20.20.70">
    <property type="entry name" value="Aldolase class I"/>
    <property type="match status" value="1"/>
</dbReference>
<sequence length="336" mass="37321">MSSKLFSPYTIKNITLKNRIVMSPMCMYSSLHKDGKVTDWHITHYATRAVGGVGLIMLEATAVAPEGRISYEDLGIWSEEHVEGLSELVRQIHANDAKAAIQLGHAGRKAVLDEPALSPSAIPFPEMKMPVEATKEDINNVIASFREGARRAKEAGFDVIEIHGAHGYLISEFLSPLVNHREDEYGGTAEKRYRLLEEIIEAVKTVWDGPLFVRVSANEYGDNGNSLEQFIDYSRKMKEQGVDLIDCSSGGVVPANIEIFPGYQVNLADQIRKQAGIATGAVGLITSAVQAEEILGNERADLIFLGRELLRNPYWAFSAAKELRTEIERPRQYFRS</sequence>
<dbReference type="Pfam" id="PF00724">
    <property type="entry name" value="Oxidored_FMN"/>
    <property type="match status" value="1"/>
</dbReference>
<dbReference type="EMBL" id="FNBG01000001">
    <property type="protein sequence ID" value="SDE61793.1"/>
    <property type="molecule type" value="Genomic_DNA"/>
</dbReference>
<dbReference type="GO" id="GO:0050661">
    <property type="term" value="F:NADP binding"/>
    <property type="evidence" value="ECO:0007669"/>
    <property type="project" value="InterPro"/>
</dbReference>
<keyword evidence="8" id="KW-1185">Reference proteome</keyword>
<accession>A0A1G7EDN8</accession>
<keyword evidence="3" id="KW-0288">FMN</keyword>
<dbReference type="InterPro" id="IPR001155">
    <property type="entry name" value="OxRdtase_FMN_N"/>
</dbReference>
<evidence type="ECO:0000259" key="6">
    <source>
        <dbReference type="Pfam" id="PF00724"/>
    </source>
</evidence>
<dbReference type="SUPFAM" id="SSF51395">
    <property type="entry name" value="FMN-linked oxidoreductases"/>
    <property type="match status" value="1"/>
</dbReference>
<evidence type="ECO:0000256" key="4">
    <source>
        <dbReference type="ARBA" id="ARBA00022857"/>
    </source>
</evidence>
<dbReference type="PANTHER" id="PTHR43303:SF4">
    <property type="entry name" value="NADPH DEHYDROGENASE C23G7.10C-RELATED"/>
    <property type="match status" value="1"/>
</dbReference>
<dbReference type="GO" id="GO:0003959">
    <property type="term" value="F:NADPH dehydrogenase activity"/>
    <property type="evidence" value="ECO:0007669"/>
    <property type="project" value="InterPro"/>
</dbReference>
<evidence type="ECO:0000256" key="1">
    <source>
        <dbReference type="ARBA" id="ARBA00001917"/>
    </source>
</evidence>
<evidence type="ECO:0000256" key="5">
    <source>
        <dbReference type="ARBA" id="ARBA00023002"/>
    </source>
</evidence>
<reference evidence="7 8" key="1">
    <citation type="submission" date="2016-10" db="EMBL/GenBank/DDBJ databases">
        <authorList>
            <person name="de Groot N.N."/>
        </authorList>
    </citation>
    <scope>NUCLEOTIDE SEQUENCE [LARGE SCALE GENOMIC DNA]</scope>
    <source>
        <strain evidence="7 8">DSM 28129</strain>
    </source>
</reference>
<dbReference type="InterPro" id="IPR044152">
    <property type="entry name" value="YqjM-like"/>
</dbReference>
<dbReference type="Proteomes" id="UP000198972">
    <property type="component" value="Unassembled WGS sequence"/>
</dbReference>
<dbReference type="AlphaFoldDB" id="A0A1G7EDN8"/>
<keyword evidence="5" id="KW-0560">Oxidoreductase</keyword>
<proteinExistence type="predicted"/>
<keyword evidence="2" id="KW-0285">Flavoprotein</keyword>
<dbReference type="GO" id="GO:0010181">
    <property type="term" value="F:FMN binding"/>
    <property type="evidence" value="ECO:0007669"/>
    <property type="project" value="InterPro"/>
</dbReference>